<feature type="compositionally biased region" description="Low complexity" evidence="1">
    <location>
        <begin position="41"/>
        <end position="58"/>
    </location>
</feature>
<gene>
    <name evidence="2" type="ORF">PVAP13_9NG453114</name>
</gene>
<comment type="caution">
    <text evidence="2">The sequence shown here is derived from an EMBL/GenBank/DDBJ whole genome shotgun (WGS) entry which is preliminary data.</text>
</comment>
<dbReference type="AlphaFoldDB" id="A0A8T0MQ82"/>
<feature type="compositionally biased region" description="Basic residues" evidence="1">
    <location>
        <begin position="63"/>
        <end position="90"/>
    </location>
</feature>
<proteinExistence type="predicted"/>
<reference evidence="2" key="1">
    <citation type="submission" date="2020-05" db="EMBL/GenBank/DDBJ databases">
        <title>WGS assembly of Panicum virgatum.</title>
        <authorList>
            <person name="Lovell J.T."/>
            <person name="Jenkins J."/>
            <person name="Shu S."/>
            <person name="Juenger T.E."/>
            <person name="Schmutz J."/>
        </authorList>
    </citation>
    <scope>NUCLEOTIDE SEQUENCE</scope>
    <source>
        <strain evidence="2">AP13</strain>
    </source>
</reference>
<evidence type="ECO:0000256" key="1">
    <source>
        <dbReference type="SAM" id="MobiDB-lite"/>
    </source>
</evidence>
<evidence type="ECO:0000313" key="3">
    <source>
        <dbReference type="Proteomes" id="UP000823388"/>
    </source>
</evidence>
<dbReference type="Proteomes" id="UP000823388">
    <property type="component" value="Chromosome 9N"/>
</dbReference>
<keyword evidence="3" id="KW-1185">Reference proteome</keyword>
<organism evidence="2 3">
    <name type="scientific">Panicum virgatum</name>
    <name type="common">Blackwell switchgrass</name>
    <dbReference type="NCBI Taxonomy" id="38727"/>
    <lineage>
        <taxon>Eukaryota</taxon>
        <taxon>Viridiplantae</taxon>
        <taxon>Streptophyta</taxon>
        <taxon>Embryophyta</taxon>
        <taxon>Tracheophyta</taxon>
        <taxon>Spermatophyta</taxon>
        <taxon>Magnoliopsida</taxon>
        <taxon>Liliopsida</taxon>
        <taxon>Poales</taxon>
        <taxon>Poaceae</taxon>
        <taxon>PACMAD clade</taxon>
        <taxon>Panicoideae</taxon>
        <taxon>Panicodae</taxon>
        <taxon>Paniceae</taxon>
        <taxon>Panicinae</taxon>
        <taxon>Panicum</taxon>
        <taxon>Panicum sect. Hiantes</taxon>
    </lineage>
</organism>
<evidence type="ECO:0000313" key="2">
    <source>
        <dbReference type="EMBL" id="KAG2539175.1"/>
    </source>
</evidence>
<feature type="compositionally biased region" description="Pro residues" evidence="1">
    <location>
        <begin position="98"/>
        <end position="109"/>
    </location>
</feature>
<name>A0A8T0MQ82_PANVG</name>
<feature type="compositionally biased region" description="Low complexity" evidence="1">
    <location>
        <begin position="110"/>
        <end position="119"/>
    </location>
</feature>
<accession>A0A8T0MQ82</accession>
<dbReference type="EMBL" id="CM029054">
    <property type="protein sequence ID" value="KAG2539175.1"/>
    <property type="molecule type" value="Genomic_DNA"/>
</dbReference>
<feature type="region of interest" description="Disordered" evidence="1">
    <location>
        <begin position="1"/>
        <end position="120"/>
    </location>
</feature>
<sequence>MLQLPRAAGCLAQPHAQRAAGRRTRRPPHTSAAAVRHTRCPPLAAVSAAAVRRSPSRSGDACRRRHASRALPPVRRRVRRSRAVAAHRRVAFGGRAPSRPPPRRGPCSPPAAARGLPLAHRARRRLRRAAL</sequence>
<protein>
    <submittedName>
        <fullName evidence="2">Uncharacterized protein</fullName>
    </submittedName>
</protein>